<feature type="region of interest" description="Disordered" evidence="1">
    <location>
        <begin position="986"/>
        <end position="1006"/>
    </location>
</feature>
<feature type="compositionally biased region" description="Polar residues" evidence="1">
    <location>
        <begin position="666"/>
        <end position="679"/>
    </location>
</feature>
<dbReference type="AlphaFoldDB" id="A0A2A9NTR5"/>
<feature type="domain" description="STB6-like N-terminal" evidence="2">
    <location>
        <begin position="21"/>
        <end position="126"/>
    </location>
</feature>
<evidence type="ECO:0000259" key="2">
    <source>
        <dbReference type="Pfam" id="PF25995"/>
    </source>
</evidence>
<dbReference type="InterPro" id="IPR059025">
    <property type="entry name" value="STB6_N"/>
</dbReference>
<reference evidence="3 4" key="1">
    <citation type="submission" date="2014-02" db="EMBL/GenBank/DDBJ databases">
        <title>Transposable element dynamics among asymbiotic and ectomycorrhizal Amanita fungi.</title>
        <authorList>
            <consortium name="DOE Joint Genome Institute"/>
            <person name="Hess J."/>
            <person name="Skrede I."/>
            <person name="Wolfe B."/>
            <person name="LaButti K."/>
            <person name="Ohm R.A."/>
            <person name="Grigoriev I.V."/>
            <person name="Pringle A."/>
        </authorList>
    </citation>
    <scope>NUCLEOTIDE SEQUENCE [LARGE SCALE GENOMIC DNA]</scope>
    <source>
        <strain evidence="3 4">SKay4041</strain>
    </source>
</reference>
<dbReference type="GO" id="GO:0070822">
    <property type="term" value="C:Sin3-type complex"/>
    <property type="evidence" value="ECO:0007669"/>
    <property type="project" value="TreeGrafter"/>
</dbReference>
<accession>A0A2A9NTR5</accession>
<name>A0A2A9NTR5_9AGAR</name>
<keyword evidence="4" id="KW-1185">Reference proteome</keyword>
<dbReference type="PANTHER" id="PTHR31011">
    <property type="entry name" value="PROTEIN STB2-RELATED"/>
    <property type="match status" value="1"/>
</dbReference>
<dbReference type="OrthoDB" id="19806at2759"/>
<feature type="region of interest" description="Disordered" evidence="1">
    <location>
        <begin position="597"/>
        <end position="707"/>
    </location>
</feature>
<evidence type="ECO:0000256" key="1">
    <source>
        <dbReference type="SAM" id="MobiDB-lite"/>
    </source>
</evidence>
<evidence type="ECO:0000313" key="4">
    <source>
        <dbReference type="Proteomes" id="UP000242287"/>
    </source>
</evidence>
<dbReference type="STRING" id="703135.A0A2A9NTR5"/>
<feature type="region of interest" description="Disordered" evidence="1">
    <location>
        <begin position="559"/>
        <end position="583"/>
    </location>
</feature>
<feature type="compositionally biased region" description="Basic and acidic residues" evidence="1">
    <location>
        <begin position="563"/>
        <end position="574"/>
    </location>
</feature>
<feature type="compositionally biased region" description="Polar residues" evidence="1">
    <location>
        <begin position="629"/>
        <end position="657"/>
    </location>
</feature>
<feature type="compositionally biased region" description="Polar residues" evidence="1">
    <location>
        <begin position="698"/>
        <end position="707"/>
    </location>
</feature>
<sequence length="1006" mass="110737">MHNVLLIPLQSIRRIHSLPLRLLSPRIILRGFQLYAVEKWLVNRSRQITLLAVYTGLHHHILPVAAYTTPDQSSWDNLISFLKRDGARQRETQHGYIMVTSLAHFRSDYTIVHIPDGDFTAWSQCIDVGRPKARFSTLNPCHSASPPLTHTLSDTTKDRFLSTFLLPDFTLPNARARDRTLFTATVLELIKLIQAALSLFGIYSGPLDGLLCDTTVDGIRKWITDIGEPIVGLEPTERIADPMFVSALLSLVLSIRNKLSALGYSQFVPKDPFLQPHTFSNALAAFIQNSAPILAPSNSNSSNTSPTASHLGHSRPHLLHAHSYSLPNHPFHSTFTTATALLALPPPAAVLNQPLIEAVDAAYETKYRSTETRKVRRVIKEKLDDLAGVVAGTAPDTGVEPTTIDAARRGNQSGVDITGAGDRAGSGSIVGTSSTFGGIASGLGLGGGAGGCSAVLDATVHLPRFIKLIVSGSSGLSGVRAKGRAKNGKGESTDIGLYGYGKDKDKDKEAGVAASVRALWSGHVNALLKMREWQELSSSQEKENIQRVRDRWALGVVSDGEEGERAKSDGRTTEEESDHFGFGSSFWGEKMQKTLESWAGRRHRRKVPTSLDLSPSPSRPFGSRLSALSRHSISPTSSAQPMSQAPTIFSPTFPSTMSDDDDVLLSSGQVSPQASNSFNLGVPADVTKGKPNKGVLLSSPSPSQFRSTINRKREASWTTSTSARDDFSDLGTSVEDVELPFNVSRDDTFVGKNINIPSLDRRRSFHDLNSLEDMIILTPEQMRIDVELCGQMLVMLRRQEHLRNVIACLQVLESCLADTNSHLREDYEVYLDFISTLDPTRNFSEINAEHKKAEEISQQTKTLLYESEQFSIPDLWHAASHSRQKVFELRDKVFGTGGRRLPPGVHGARGRFNRLQWSIDGQKQLVDIYGRTEHEVEEEAKADPDGHFTLPIPEEDEQNVVEHPSMKPMWLLRLFTSWVARWGATGAQTQQQSDAGKEHIPSQMPS</sequence>
<protein>
    <recommendedName>
        <fullName evidence="2">STB6-like N-terminal domain-containing protein</fullName>
    </recommendedName>
</protein>
<dbReference type="InterPro" id="IPR038919">
    <property type="entry name" value="STB2/STB2"/>
</dbReference>
<dbReference type="EMBL" id="KZ301977">
    <property type="protein sequence ID" value="PFH52744.1"/>
    <property type="molecule type" value="Genomic_DNA"/>
</dbReference>
<evidence type="ECO:0000313" key="3">
    <source>
        <dbReference type="EMBL" id="PFH52744.1"/>
    </source>
</evidence>
<dbReference type="Pfam" id="PF25995">
    <property type="entry name" value="STB6_N"/>
    <property type="match status" value="1"/>
</dbReference>
<dbReference type="PANTHER" id="PTHR31011:SF2">
    <property type="entry name" value="PROTEIN STB2-RELATED"/>
    <property type="match status" value="1"/>
</dbReference>
<dbReference type="Proteomes" id="UP000242287">
    <property type="component" value="Unassembled WGS sequence"/>
</dbReference>
<proteinExistence type="predicted"/>
<organism evidence="3 4">
    <name type="scientific">Amanita thiersii Skay4041</name>
    <dbReference type="NCBI Taxonomy" id="703135"/>
    <lineage>
        <taxon>Eukaryota</taxon>
        <taxon>Fungi</taxon>
        <taxon>Dikarya</taxon>
        <taxon>Basidiomycota</taxon>
        <taxon>Agaricomycotina</taxon>
        <taxon>Agaricomycetes</taxon>
        <taxon>Agaricomycetidae</taxon>
        <taxon>Agaricales</taxon>
        <taxon>Pluteineae</taxon>
        <taxon>Amanitaceae</taxon>
        <taxon>Amanita</taxon>
    </lineage>
</organism>
<gene>
    <name evidence="3" type="ORF">AMATHDRAFT_1795</name>
</gene>